<dbReference type="EMBL" id="ML992553">
    <property type="protein sequence ID" value="KAF2218340.1"/>
    <property type="molecule type" value="Genomic_DNA"/>
</dbReference>
<name>A0A6A6FYT5_9PEZI</name>
<evidence type="ECO:0000313" key="2">
    <source>
        <dbReference type="Proteomes" id="UP000799538"/>
    </source>
</evidence>
<keyword evidence="2" id="KW-1185">Reference proteome</keyword>
<dbReference type="AlphaFoldDB" id="A0A6A6FYT5"/>
<accession>A0A6A6FYT5</accession>
<protein>
    <submittedName>
        <fullName evidence="1">Uncharacterized protein</fullName>
    </submittedName>
</protein>
<reference evidence="2" key="1">
    <citation type="journal article" date="2020" name="Stud. Mycol.">
        <title>101 Dothideomycetes genomes: A test case for predicting lifestyles and emergence of pathogens.</title>
        <authorList>
            <person name="Haridas S."/>
            <person name="Albert R."/>
            <person name="Binder M."/>
            <person name="Bloem J."/>
            <person name="LaButti K."/>
            <person name="Salamov A."/>
            <person name="Andreopoulos B."/>
            <person name="Baker S."/>
            <person name="Barry K."/>
            <person name="Bills G."/>
            <person name="Bluhm B."/>
            <person name="Cannon C."/>
            <person name="Castanera R."/>
            <person name="Culley D."/>
            <person name="Daum C."/>
            <person name="Ezra D."/>
            <person name="Gonzalez J."/>
            <person name="Henrissat B."/>
            <person name="Kuo A."/>
            <person name="Liang C."/>
            <person name="Lipzen A."/>
            <person name="Lutzoni F."/>
            <person name="Magnuson J."/>
            <person name="Mondo S."/>
            <person name="Nolan M."/>
            <person name="Ohm R."/>
            <person name="Pangilinan J."/>
            <person name="Park H.-J."/>
            <person name="Ramirez L."/>
            <person name="Alfaro M."/>
            <person name="Sun H."/>
            <person name="Tritt A."/>
            <person name="Yoshinaga Y."/>
            <person name="Zwiers L.-H."/>
            <person name="Turgeon B."/>
            <person name="Goodwin S."/>
            <person name="Spatafora J."/>
            <person name="Crous P."/>
            <person name="Grigoriev I."/>
        </authorList>
    </citation>
    <scope>NUCLEOTIDE SEQUENCE [LARGE SCALE GENOMIC DNA]</scope>
    <source>
        <strain evidence="2">CECT 20119</strain>
    </source>
</reference>
<evidence type="ECO:0000313" key="1">
    <source>
        <dbReference type="EMBL" id="KAF2218340.1"/>
    </source>
</evidence>
<gene>
    <name evidence="1" type="ORF">BDZ85DRAFT_105648</name>
</gene>
<sequence length="110" mass="12086">MSRVLHELFPHCLTFLIPAVRGRSRDLDPTGEVRGKPLLWARCSLSADEGPTLPPLAARSKLDRDTASVPRIRWELYSGQKALVRRRAVACLAAGEMAGVNEYCAVSDVV</sequence>
<organism evidence="1 2">
    <name type="scientific">Elsinoe ampelina</name>
    <dbReference type="NCBI Taxonomy" id="302913"/>
    <lineage>
        <taxon>Eukaryota</taxon>
        <taxon>Fungi</taxon>
        <taxon>Dikarya</taxon>
        <taxon>Ascomycota</taxon>
        <taxon>Pezizomycotina</taxon>
        <taxon>Dothideomycetes</taxon>
        <taxon>Dothideomycetidae</taxon>
        <taxon>Myriangiales</taxon>
        <taxon>Elsinoaceae</taxon>
        <taxon>Elsinoe</taxon>
    </lineage>
</organism>
<proteinExistence type="predicted"/>
<dbReference type="Proteomes" id="UP000799538">
    <property type="component" value="Unassembled WGS sequence"/>
</dbReference>